<organism evidence="2 3">
    <name type="scientific">Ethanoligenens harbinense (strain DSM 18485 / JCM 12961 / CGMCC 1.5033 / YUAN-3)</name>
    <dbReference type="NCBI Taxonomy" id="663278"/>
    <lineage>
        <taxon>Bacteria</taxon>
        <taxon>Bacillati</taxon>
        <taxon>Bacillota</taxon>
        <taxon>Clostridia</taxon>
        <taxon>Eubacteriales</taxon>
        <taxon>Oscillospiraceae</taxon>
        <taxon>Ethanoligenens</taxon>
    </lineage>
</organism>
<dbReference type="InterPro" id="IPR014875">
    <property type="entry name" value="Mor_transcription_activator"/>
</dbReference>
<name>E6U5Z5_ETHHY</name>
<evidence type="ECO:0000313" key="3">
    <source>
        <dbReference type="Proteomes" id="UP000001551"/>
    </source>
</evidence>
<evidence type="ECO:0000259" key="1">
    <source>
        <dbReference type="Pfam" id="PF08765"/>
    </source>
</evidence>
<dbReference type="HOGENOM" id="CLU_141450_3_0_9"/>
<dbReference type="STRING" id="663278.Ethha_0084"/>
<gene>
    <name evidence="2" type="ordered locus">Ethha_0084</name>
</gene>
<proteinExistence type="predicted"/>
<dbReference type="EMBL" id="CP002400">
    <property type="protein sequence ID" value="ADU25674.1"/>
    <property type="molecule type" value="Genomic_DNA"/>
</dbReference>
<sequence length="107" mass="12524">MNLERVTLEDLDGDQRELAELIGMEAYRALATHHGGTYVYVQAPNSLLRKDRNEQIRRKFDGKNYKELALEYQISESTVRLIVEDDARRMRYGPISGQINLFDKKMF</sequence>
<evidence type="ECO:0000313" key="2">
    <source>
        <dbReference type="EMBL" id="ADU25674.1"/>
    </source>
</evidence>
<keyword evidence="3" id="KW-1185">Reference proteome</keyword>
<protein>
    <submittedName>
        <fullName evidence="2">Mor transcription activator domain protein</fullName>
    </submittedName>
</protein>
<accession>E6U5Z5</accession>
<dbReference type="Gene3D" id="1.10.10.60">
    <property type="entry name" value="Homeodomain-like"/>
    <property type="match status" value="1"/>
</dbReference>
<dbReference type="eggNOG" id="COG5566">
    <property type="taxonomic scope" value="Bacteria"/>
</dbReference>
<feature type="domain" description="Mor transcription activator" evidence="1">
    <location>
        <begin position="10"/>
        <end position="86"/>
    </location>
</feature>
<reference evidence="2 3" key="1">
    <citation type="submission" date="2010-12" db="EMBL/GenBank/DDBJ databases">
        <title>Complete sequence of Ethanoligenens harbinense YUAN-3.</title>
        <authorList>
            <person name="Lucas S."/>
            <person name="Copeland A."/>
            <person name="Lapidus A."/>
            <person name="Cheng J.-F."/>
            <person name="Bruce D."/>
            <person name="Goodwin L."/>
            <person name="Pitluck S."/>
            <person name="Chertkov O."/>
            <person name="Misra M."/>
            <person name="Detter J.C."/>
            <person name="Han C."/>
            <person name="Tapia R."/>
            <person name="Land M."/>
            <person name="Hauser L."/>
            <person name="Jeffries C."/>
            <person name="Kyrpides N."/>
            <person name="Ivanova N."/>
            <person name="Mikhailova N."/>
            <person name="Wang A."/>
            <person name="Mouttaki H."/>
            <person name="He Z."/>
            <person name="Zhou J."/>
            <person name="Hemme C.L."/>
            <person name="Woyke T."/>
        </authorList>
    </citation>
    <scope>NUCLEOTIDE SEQUENCE [LARGE SCALE GENOMIC DNA]</scope>
    <source>
        <strain evidence="3">DSM 18485 / JCM 12961 / CGMCC 1.5033 / YUAN-3</strain>
    </source>
</reference>
<dbReference type="KEGG" id="eha:Ethha_0084"/>
<dbReference type="InterPro" id="IPR009057">
    <property type="entry name" value="Homeodomain-like_sf"/>
</dbReference>
<dbReference type="Proteomes" id="UP000001551">
    <property type="component" value="Chromosome"/>
</dbReference>
<dbReference type="AlphaFoldDB" id="E6U5Z5"/>
<dbReference type="RefSeq" id="WP_013484055.1">
    <property type="nucleotide sequence ID" value="NC_014828.1"/>
</dbReference>
<dbReference type="SUPFAM" id="SSF46689">
    <property type="entry name" value="Homeodomain-like"/>
    <property type="match status" value="1"/>
</dbReference>
<dbReference type="Pfam" id="PF08765">
    <property type="entry name" value="Mor"/>
    <property type="match status" value="1"/>
</dbReference>